<evidence type="ECO:0000313" key="1">
    <source>
        <dbReference type="EMBL" id="RNA43222.1"/>
    </source>
</evidence>
<dbReference type="Proteomes" id="UP000276133">
    <property type="component" value="Unassembled WGS sequence"/>
</dbReference>
<evidence type="ECO:0000313" key="2">
    <source>
        <dbReference type="Proteomes" id="UP000276133"/>
    </source>
</evidence>
<dbReference type="EMBL" id="REGN01000255">
    <property type="protein sequence ID" value="RNA43222.1"/>
    <property type="molecule type" value="Genomic_DNA"/>
</dbReference>
<gene>
    <name evidence="1" type="ORF">BpHYR1_018678</name>
</gene>
<proteinExistence type="predicted"/>
<protein>
    <submittedName>
        <fullName evidence="1">Uncharacterized protein</fullName>
    </submittedName>
</protein>
<name>A0A3M7T5D0_BRAPC</name>
<dbReference type="AlphaFoldDB" id="A0A3M7T5D0"/>
<organism evidence="1 2">
    <name type="scientific">Brachionus plicatilis</name>
    <name type="common">Marine rotifer</name>
    <name type="synonym">Brachionus muelleri</name>
    <dbReference type="NCBI Taxonomy" id="10195"/>
    <lineage>
        <taxon>Eukaryota</taxon>
        <taxon>Metazoa</taxon>
        <taxon>Spiralia</taxon>
        <taxon>Gnathifera</taxon>
        <taxon>Rotifera</taxon>
        <taxon>Eurotatoria</taxon>
        <taxon>Monogononta</taxon>
        <taxon>Pseudotrocha</taxon>
        <taxon>Ploima</taxon>
        <taxon>Brachionidae</taxon>
        <taxon>Brachionus</taxon>
    </lineage>
</organism>
<keyword evidence="2" id="KW-1185">Reference proteome</keyword>
<comment type="caution">
    <text evidence="1">The sequence shown here is derived from an EMBL/GenBank/DDBJ whole genome shotgun (WGS) entry which is preliminary data.</text>
</comment>
<reference evidence="1 2" key="1">
    <citation type="journal article" date="2018" name="Sci. Rep.">
        <title>Genomic signatures of local adaptation to the degree of environmental predictability in rotifers.</title>
        <authorList>
            <person name="Franch-Gras L."/>
            <person name="Hahn C."/>
            <person name="Garcia-Roger E.M."/>
            <person name="Carmona M.J."/>
            <person name="Serra M."/>
            <person name="Gomez A."/>
        </authorList>
    </citation>
    <scope>NUCLEOTIDE SEQUENCE [LARGE SCALE GENOMIC DNA]</scope>
    <source>
        <strain evidence="1">HYR1</strain>
    </source>
</reference>
<sequence>MHKLCWAAANFVGPDLNGQLAGQYKRTHFRPSVNWPAVCGPVFKRPIFPGPATRQTDREMAGQILQDRVVTGRLTDQPCADRPDTKRSKKKSNLFQIICLD</sequence>
<accession>A0A3M7T5D0</accession>